<protein>
    <submittedName>
        <fullName evidence="5">Helix-turn-helix transcriptional regulator</fullName>
    </submittedName>
</protein>
<comment type="caution">
    <text evidence="5">The sequence shown here is derived from an EMBL/GenBank/DDBJ whole genome shotgun (WGS) entry which is preliminary data.</text>
</comment>
<dbReference type="Gene3D" id="1.10.260.40">
    <property type="entry name" value="lambda repressor-like DNA-binding domains"/>
    <property type="match status" value="2"/>
</dbReference>
<keyword evidence="6" id="KW-1185">Reference proteome</keyword>
<evidence type="ECO:0000256" key="3">
    <source>
        <dbReference type="ARBA" id="ARBA00023163"/>
    </source>
</evidence>
<feature type="domain" description="HTH cro/C1-type" evidence="4">
    <location>
        <begin position="97"/>
        <end position="151"/>
    </location>
</feature>
<evidence type="ECO:0000313" key="5">
    <source>
        <dbReference type="EMBL" id="MDJ1129181.1"/>
    </source>
</evidence>
<dbReference type="Proteomes" id="UP001431693">
    <property type="component" value="Unassembled WGS sequence"/>
</dbReference>
<dbReference type="RefSeq" id="WP_283714007.1">
    <property type="nucleotide sequence ID" value="NZ_JASJEW010000008.1"/>
</dbReference>
<evidence type="ECO:0000313" key="6">
    <source>
        <dbReference type="Proteomes" id="UP001431693"/>
    </source>
</evidence>
<dbReference type="SMART" id="SM00530">
    <property type="entry name" value="HTH_XRE"/>
    <property type="match status" value="2"/>
</dbReference>
<dbReference type="PANTHER" id="PTHR40661:SF1">
    <property type="entry name" value="HTH CRO_C1-TYPE DOMAIN-CONTAINING PROTEIN"/>
    <property type="match status" value="1"/>
</dbReference>
<evidence type="ECO:0000256" key="1">
    <source>
        <dbReference type="ARBA" id="ARBA00023015"/>
    </source>
</evidence>
<dbReference type="EMBL" id="JASJEX010000002">
    <property type="protein sequence ID" value="MDJ1129181.1"/>
    <property type="molecule type" value="Genomic_DNA"/>
</dbReference>
<reference evidence="5" key="1">
    <citation type="submission" date="2023-05" db="EMBL/GenBank/DDBJ databases">
        <title>[olsenella] sp. nov., isolated from a pig farm feces dump.</title>
        <authorList>
            <person name="Chang Y.-H."/>
        </authorList>
    </citation>
    <scope>NUCLEOTIDE SEQUENCE</scope>
    <source>
        <strain evidence="5">YH-ols2217</strain>
    </source>
</reference>
<sequence length="203" mass="21766">MTGRPSAFGRRLAGVLDARGLNKYDVAERAGVSRSSMISYLNGSRRPSRETAERLRAVLGCSEEELPDPPGARRHVSETPRRVPDHEAFLASFARRLRAVMDERGLSVHGVAARCGICAPMVSRYAAGLREPRASSLAALCQGLGVSADRLLGIETPDALADGLADRLADRLDESVRSVVGGVDSLDEAQCAMLLEALNRNRG</sequence>
<proteinExistence type="predicted"/>
<accession>A0ABT6ZJF5</accession>
<dbReference type="SUPFAM" id="SSF47413">
    <property type="entry name" value="lambda repressor-like DNA-binding domains"/>
    <property type="match status" value="2"/>
</dbReference>
<keyword evidence="3" id="KW-0804">Transcription</keyword>
<dbReference type="InterPro" id="IPR001387">
    <property type="entry name" value="Cro/C1-type_HTH"/>
</dbReference>
<evidence type="ECO:0000256" key="2">
    <source>
        <dbReference type="ARBA" id="ARBA00023125"/>
    </source>
</evidence>
<feature type="domain" description="HTH cro/C1-type" evidence="4">
    <location>
        <begin position="18"/>
        <end position="66"/>
    </location>
</feature>
<dbReference type="CDD" id="cd00093">
    <property type="entry name" value="HTH_XRE"/>
    <property type="match status" value="2"/>
</dbReference>
<name>A0ABT6ZJF5_9ACTN</name>
<dbReference type="Pfam" id="PF13560">
    <property type="entry name" value="HTH_31"/>
    <property type="match status" value="1"/>
</dbReference>
<dbReference type="InterPro" id="IPR010982">
    <property type="entry name" value="Lambda_DNA-bd_dom_sf"/>
</dbReference>
<keyword evidence="2" id="KW-0238">DNA-binding</keyword>
<gene>
    <name evidence="5" type="ORF">QJ043_03660</name>
</gene>
<dbReference type="PANTHER" id="PTHR40661">
    <property type="match status" value="1"/>
</dbReference>
<dbReference type="PROSITE" id="PS50943">
    <property type="entry name" value="HTH_CROC1"/>
    <property type="match status" value="2"/>
</dbReference>
<keyword evidence="1" id="KW-0805">Transcription regulation</keyword>
<organism evidence="5 6">
    <name type="scientific">Kribbibacterium absianum</name>
    <dbReference type="NCBI Taxonomy" id="3044210"/>
    <lineage>
        <taxon>Bacteria</taxon>
        <taxon>Bacillati</taxon>
        <taxon>Actinomycetota</taxon>
        <taxon>Coriobacteriia</taxon>
        <taxon>Coriobacteriales</taxon>
        <taxon>Kribbibacteriaceae</taxon>
        <taxon>Kribbibacterium</taxon>
    </lineage>
</organism>
<evidence type="ECO:0000259" key="4">
    <source>
        <dbReference type="PROSITE" id="PS50943"/>
    </source>
</evidence>
<dbReference type="Pfam" id="PF01381">
    <property type="entry name" value="HTH_3"/>
    <property type="match status" value="1"/>
</dbReference>